<evidence type="ECO:0000313" key="2">
    <source>
        <dbReference type="Proteomes" id="UP000026961"/>
    </source>
</evidence>
<reference evidence="1" key="1">
    <citation type="submission" date="2015-04" db="UniProtKB">
        <authorList>
            <consortium name="EnsemblPlants"/>
        </authorList>
    </citation>
    <scope>IDENTIFICATION</scope>
</reference>
<evidence type="ECO:0000313" key="1">
    <source>
        <dbReference type="EnsemblPlants" id="OGLUM03G29210.1"/>
    </source>
</evidence>
<dbReference type="AlphaFoldDB" id="A0A0D9ZBE0"/>
<dbReference type="Proteomes" id="UP000026961">
    <property type="component" value="Chromosome 3"/>
</dbReference>
<protein>
    <submittedName>
        <fullName evidence="1">Uncharacterized protein</fullName>
    </submittedName>
</protein>
<organism evidence="1">
    <name type="scientific">Oryza glumipatula</name>
    <dbReference type="NCBI Taxonomy" id="40148"/>
    <lineage>
        <taxon>Eukaryota</taxon>
        <taxon>Viridiplantae</taxon>
        <taxon>Streptophyta</taxon>
        <taxon>Embryophyta</taxon>
        <taxon>Tracheophyta</taxon>
        <taxon>Spermatophyta</taxon>
        <taxon>Magnoliopsida</taxon>
        <taxon>Liliopsida</taxon>
        <taxon>Poales</taxon>
        <taxon>Poaceae</taxon>
        <taxon>BOP clade</taxon>
        <taxon>Oryzoideae</taxon>
        <taxon>Oryzeae</taxon>
        <taxon>Oryzinae</taxon>
        <taxon>Oryza</taxon>
    </lineage>
</organism>
<dbReference type="EnsemblPlants" id="OGLUM03G29210.1">
    <property type="protein sequence ID" value="OGLUM03G29210.1"/>
    <property type="gene ID" value="OGLUM03G29210"/>
</dbReference>
<dbReference type="HOGENOM" id="CLU_2945472_0_0_1"/>
<name>A0A0D9ZBE0_9ORYZ</name>
<sequence>MAAGGAQAMEEAPAATAAQLVEAMEGASAVTLPSALELLAFEIERVGGGSYSTISTYNIR</sequence>
<proteinExistence type="predicted"/>
<reference evidence="1" key="2">
    <citation type="submission" date="2018-05" db="EMBL/GenBank/DDBJ databases">
        <title>OgluRS3 (Oryza glumaepatula Reference Sequence Version 3).</title>
        <authorList>
            <person name="Zhang J."/>
            <person name="Kudrna D."/>
            <person name="Lee S."/>
            <person name="Talag J."/>
            <person name="Welchert J."/>
            <person name="Wing R.A."/>
        </authorList>
    </citation>
    <scope>NUCLEOTIDE SEQUENCE [LARGE SCALE GENOMIC DNA]</scope>
</reference>
<keyword evidence="2" id="KW-1185">Reference proteome</keyword>
<dbReference type="Gramene" id="OGLUM03G29210.1">
    <property type="protein sequence ID" value="OGLUM03G29210.1"/>
    <property type="gene ID" value="OGLUM03G29210"/>
</dbReference>
<accession>A0A0D9ZBE0</accession>